<sequence>MLAKSLRTCYKMSQKELSTIAPQERMMIQQLCQALKPFMDVTKISGETYTTASLVIVMVCGLTDKYCLLRSSFVKLFEMWFPLCYGALKSDSKILNSASHWLCEQCTMLDIKTLLLPVKQLWKTLKISQMVKEDNATTNSTSSSSTIQHVADTEKCSGASKTRGKAEVQRYLEAERLTIHCSGETKINTTTLTWQDSPRNDSVVFPLVYLASAYFPKLECF</sequence>
<name>A0ABQ9IHI0_9NEOP</name>
<proteinExistence type="predicted"/>
<reference evidence="1 2" key="1">
    <citation type="submission" date="2023-02" db="EMBL/GenBank/DDBJ databases">
        <title>LHISI_Scaffold_Assembly.</title>
        <authorList>
            <person name="Stuart O.P."/>
            <person name="Cleave R."/>
            <person name="Magrath M.J.L."/>
            <person name="Mikheyev A.S."/>
        </authorList>
    </citation>
    <scope>NUCLEOTIDE SEQUENCE [LARGE SCALE GENOMIC DNA]</scope>
    <source>
        <strain evidence="1">Daus_M_001</strain>
        <tissue evidence="1">Leg muscle</tissue>
    </source>
</reference>
<protein>
    <submittedName>
        <fullName evidence="1">Uncharacterized protein</fullName>
    </submittedName>
</protein>
<accession>A0ABQ9IHI0</accession>
<gene>
    <name evidence="1" type="ORF">PR048_001488</name>
</gene>
<dbReference type="EMBL" id="JARBHB010000001">
    <property type="protein sequence ID" value="KAJ8896145.1"/>
    <property type="molecule type" value="Genomic_DNA"/>
</dbReference>
<dbReference type="Proteomes" id="UP001159363">
    <property type="component" value="Chromosome 1"/>
</dbReference>
<evidence type="ECO:0000313" key="2">
    <source>
        <dbReference type="Proteomes" id="UP001159363"/>
    </source>
</evidence>
<evidence type="ECO:0000313" key="1">
    <source>
        <dbReference type="EMBL" id="KAJ8896145.1"/>
    </source>
</evidence>
<organism evidence="1 2">
    <name type="scientific">Dryococelus australis</name>
    <dbReference type="NCBI Taxonomy" id="614101"/>
    <lineage>
        <taxon>Eukaryota</taxon>
        <taxon>Metazoa</taxon>
        <taxon>Ecdysozoa</taxon>
        <taxon>Arthropoda</taxon>
        <taxon>Hexapoda</taxon>
        <taxon>Insecta</taxon>
        <taxon>Pterygota</taxon>
        <taxon>Neoptera</taxon>
        <taxon>Polyneoptera</taxon>
        <taxon>Phasmatodea</taxon>
        <taxon>Verophasmatodea</taxon>
        <taxon>Anareolatae</taxon>
        <taxon>Phasmatidae</taxon>
        <taxon>Eurycanthinae</taxon>
        <taxon>Dryococelus</taxon>
    </lineage>
</organism>
<keyword evidence="2" id="KW-1185">Reference proteome</keyword>
<comment type="caution">
    <text evidence="1">The sequence shown here is derived from an EMBL/GenBank/DDBJ whole genome shotgun (WGS) entry which is preliminary data.</text>
</comment>